<sequence length="348" mass="39899">MCQDCSSSMSLNATTGIAWGIPVDVARLGTHLEVYLQMKSTIAALRLSHRFGRGSEAHITTLPTEIVGMIEEELIKQPRWDAYVSWTKASQCFQETCRPRDHFTEEEIQGIMDDMGVDSSDSDTESEPMDSADKFLGDDPDLFWGRHMVQKERWRALVCQHTRARGNFVKYDEILESDFGLEAFITHKRRTEGLCLHSIYLTETTVSYIILPTKFSRKTLEQDEGDWEEIYSAETNNAVLVETSSLSLTKAHRARFVRAMKVLDLEPFSHIEELQETISAYSPKHSRDYLNAVDPVQTATRDEKAREIMRRQLLDKAARRESKSTSQLLKGTWPKLIVLVALKYLNWV</sequence>
<comment type="caution">
    <text evidence="1">The sequence shown here is derived from an EMBL/GenBank/DDBJ whole genome shotgun (WGS) entry which is preliminary data.</text>
</comment>
<protein>
    <submittedName>
        <fullName evidence="1">Uncharacterized protein</fullName>
    </submittedName>
</protein>
<reference evidence="1 2" key="1">
    <citation type="submission" date="2017-03" db="EMBL/GenBank/DDBJ databases">
        <title>Genomes of endolithic fungi from Antarctica.</title>
        <authorList>
            <person name="Coleine C."/>
            <person name="Masonjones S."/>
            <person name="Stajich J.E."/>
        </authorList>
    </citation>
    <scope>NUCLEOTIDE SEQUENCE [LARGE SCALE GENOMIC DNA]</scope>
    <source>
        <strain evidence="1 2">CCFEE 5187</strain>
    </source>
</reference>
<name>A0A4U0XS86_9PEZI</name>
<dbReference type="EMBL" id="NAJN01000058">
    <property type="protein sequence ID" value="TKA80454.1"/>
    <property type="molecule type" value="Genomic_DNA"/>
</dbReference>
<keyword evidence="2" id="KW-1185">Reference proteome</keyword>
<dbReference type="OrthoDB" id="3795850at2759"/>
<evidence type="ECO:0000313" key="2">
    <source>
        <dbReference type="Proteomes" id="UP000308768"/>
    </source>
</evidence>
<organism evidence="1 2">
    <name type="scientific">Cryomyces minteri</name>
    <dbReference type="NCBI Taxonomy" id="331657"/>
    <lineage>
        <taxon>Eukaryota</taxon>
        <taxon>Fungi</taxon>
        <taxon>Dikarya</taxon>
        <taxon>Ascomycota</taxon>
        <taxon>Pezizomycotina</taxon>
        <taxon>Dothideomycetes</taxon>
        <taxon>Dothideomycetes incertae sedis</taxon>
        <taxon>Cryomyces</taxon>
    </lineage>
</organism>
<gene>
    <name evidence="1" type="ORF">B0A49_01896</name>
</gene>
<evidence type="ECO:0000313" key="1">
    <source>
        <dbReference type="EMBL" id="TKA80454.1"/>
    </source>
</evidence>
<proteinExistence type="predicted"/>
<dbReference type="Proteomes" id="UP000308768">
    <property type="component" value="Unassembled WGS sequence"/>
</dbReference>
<dbReference type="AlphaFoldDB" id="A0A4U0XS86"/>
<accession>A0A4U0XS86</accession>